<dbReference type="Pfam" id="PF10335">
    <property type="entry name" value="DUF294_C"/>
    <property type="match status" value="1"/>
</dbReference>
<dbReference type="Pfam" id="PF03445">
    <property type="entry name" value="DUF294"/>
    <property type="match status" value="1"/>
</dbReference>
<dbReference type="InterPro" id="IPR046342">
    <property type="entry name" value="CBS_dom_sf"/>
</dbReference>
<keyword evidence="5" id="KW-1185">Reference proteome</keyword>
<dbReference type="Gene3D" id="3.10.580.10">
    <property type="entry name" value="CBS-domain"/>
    <property type="match status" value="1"/>
</dbReference>
<name>A0A7Z0SRT6_9GAMM</name>
<dbReference type="InterPro" id="IPR018821">
    <property type="entry name" value="DUF294_put_nucleoTrafse_sb-bd"/>
</dbReference>
<dbReference type="Gene3D" id="2.60.120.10">
    <property type="entry name" value="Jelly Rolls"/>
    <property type="match status" value="1"/>
</dbReference>
<dbReference type="SMART" id="SM00100">
    <property type="entry name" value="cNMP"/>
    <property type="match status" value="1"/>
</dbReference>
<dbReference type="InterPro" id="IPR005105">
    <property type="entry name" value="GlnD_Uridyltrans_N"/>
</dbReference>
<dbReference type="PROSITE" id="PS50042">
    <property type="entry name" value="CNMP_BINDING_3"/>
    <property type="match status" value="1"/>
</dbReference>
<dbReference type="RefSeq" id="WP_180095632.1">
    <property type="nucleotide sequence ID" value="NZ_CAXAZJ010000020.1"/>
</dbReference>
<sequence length="615" mass="68620">MVDVDLSQLPFTLLDEEGRDHIRRGIDLAYFDRDEIILETGQAGEFVYLIHKGEVAEIDPTLPSSTARIGHYTAGDLFGAISILNGKSRYRFKAEQECLCYLMPKALFQQLCRHYPDFSNFFRQSLTHKARLLTEKRAQGGVTMAGFMLAKVSECMRAPLLMAATTDIASAVKQLNESHADSLLVSTQDDTLGMVTKTDLLNALVLKGSAVTASVDEIAHFNLVTVAPEQYLFEVLVLMTRHKVARVVVMEKNVLKGVVELTDVLSYFSSRSYVVSLQVEQATNLEALTAASQRTPELVKALMAQGVKLRFAMDLLAALNGRIISKAWDFTVDKRYHEQSCMMVMGSEGRGEQILKTDQDNGLILADETQWPDLASHMQALTDTLVQLGYPPCPGNIMVSNHEWVATVSQWKGNIAKWARERDGDSLMKLAIMLDAHGVAGNPSLLESVRDELFERCSGDELLLSYFARTALRFSTPLTLFGSLKKPQHGIDIKKGGIFPIVHGVRTMALERRIKATSTFDRLDALAADGRLDRRFADDLGEALALFSELRLKQQLSTLETSADAKETNAQSSSRANRVVVQNLSSLERDLLREAMHIVKDFKQRLSHRYHLEYS</sequence>
<dbReference type="AlphaFoldDB" id="A0A7Z0SRT6"/>
<dbReference type="SUPFAM" id="SSF54631">
    <property type="entry name" value="CBS-domain pair"/>
    <property type="match status" value="1"/>
</dbReference>
<dbReference type="Pfam" id="PF00027">
    <property type="entry name" value="cNMP_binding"/>
    <property type="match status" value="1"/>
</dbReference>
<dbReference type="PANTHER" id="PTHR43773:SF1">
    <property type="entry name" value="MAGNESIUM TRANSPORTER MGTE"/>
    <property type="match status" value="1"/>
</dbReference>
<dbReference type="GO" id="GO:0008773">
    <property type="term" value="F:[protein-PII] uridylyltransferase activity"/>
    <property type="evidence" value="ECO:0007669"/>
    <property type="project" value="InterPro"/>
</dbReference>
<dbReference type="InterPro" id="IPR018490">
    <property type="entry name" value="cNMP-bd_dom_sf"/>
</dbReference>
<feature type="domain" description="CBS" evidence="3">
    <location>
        <begin position="218"/>
        <end position="274"/>
    </location>
</feature>
<protein>
    <submittedName>
        <fullName evidence="4">Cyclic nucleotide-binding/CBS domain-containing protein</fullName>
    </submittedName>
</protein>
<dbReference type="InterPro" id="IPR014710">
    <property type="entry name" value="RmlC-like_jellyroll"/>
</dbReference>
<dbReference type="EMBL" id="JACCGK010000023">
    <property type="protein sequence ID" value="NYT74889.1"/>
    <property type="molecule type" value="Genomic_DNA"/>
</dbReference>
<dbReference type="InterPro" id="IPR000595">
    <property type="entry name" value="cNMP-bd_dom"/>
</dbReference>
<dbReference type="Proteomes" id="UP000520876">
    <property type="component" value="Unassembled WGS sequence"/>
</dbReference>
<dbReference type="CDD" id="cd05401">
    <property type="entry name" value="NT_GlnE_GlnD_like"/>
    <property type="match status" value="1"/>
</dbReference>
<organism evidence="4 5">
    <name type="scientific">Vreelandella sedimenti</name>
    <dbReference type="NCBI Taxonomy" id="2729618"/>
    <lineage>
        <taxon>Bacteria</taxon>
        <taxon>Pseudomonadati</taxon>
        <taxon>Pseudomonadota</taxon>
        <taxon>Gammaproteobacteria</taxon>
        <taxon>Oceanospirillales</taxon>
        <taxon>Halomonadaceae</taxon>
        <taxon>Vreelandella</taxon>
    </lineage>
</organism>
<reference evidence="4 5" key="1">
    <citation type="submission" date="2020-07" db="EMBL/GenBank/DDBJ databases">
        <title>Halomonas sp. QX-2 draft genome sequence.</title>
        <authorList>
            <person name="Qiu X."/>
        </authorList>
    </citation>
    <scope>NUCLEOTIDE SEQUENCE [LARGE SCALE GENOMIC DNA]</scope>
    <source>
        <strain evidence="4 5">QX-2</strain>
    </source>
</reference>
<evidence type="ECO:0000313" key="5">
    <source>
        <dbReference type="Proteomes" id="UP000520876"/>
    </source>
</evidence>
<dbReference type="GO" id="GO:0016020">
    <property type="term" value="C:membrane"/>
    <property type="evidence" value="ECO:0007669"/>
    <property type="project" value="InterPro"/>
</dbReference>
<accession>A0A7Z0SRT6</accession>
<dbReference type="Pfam" id="PF00571">
    <property type="entry name" value="CBS"/>
    <property type="match status" value="2"/>
</dbReference>
<evidence type="ECO:0000313" key="4">
    <source>
        <dbReference type="EMBL" id="NYT74889.1"/>
    </source>
</evidence>
<evidence type="ECO:0000259" key="3">
    <source>
        <dbReference type="PROSITE" id="PS51371"/>
    </source>
</evidence>
<comment type="caution">
    <text evidence="4">The sequence shown here is derived from an EMBL/GenBank/DDBJ whole genome shotgun (WGS) entry which is preliminary data.</text>
</comment>
<dbReference type="SUPFAM" id="SSF51206">
    <property type="entry name" value="cAMP-binding domain-like"/>
    <property type="match status" value="1"/>
</dbReference>
<dbReference type="CDD" id="cd00038">
    <property type="entry name" value="CAP_ED"/>
    <property type="match status" value="1"/>
</dbReference>
<dbReference type="PANTHER" id="PTHR43773">
    <property type="entry name" value="MAGNESIUM TRANSPORTER MGTE"/>
    <property type="match status" value="1"/>
</dbReference>
<dbReference type="InterPro" id="IPR000644">
    <property type="entry name" value="CBS_dom"/>
</dbReference>
<evidence type="ECO:0000256" key="1">
    <source>
        <dbReference type="PROSITE-ProRule" id="PRU00703"/>
    </source>
</evidence>
<dbReference type="InterPro" id="IPR006669">
    <property type="entry name" value="MgtE_transporter"/>
</dbReference>
<evidence type="ECO:0000259" key="2">
    <source>
        <dbReference type="PROSITE" id="PS50042"/>
    </source>
</evidence>
<proteinExistence type="predicted"/>
<dbReference type="PROSITE" id="PS51371">
    <property type="entry name" value="CBS"/>
    <property type="match status" value="1"/>
</dbReference>
<gene>
    <name evidence="4" type="ORF">HZU72_21105</name>
</gene>
<keyword evidence="1" id="KW-0129">CBS domain</keyword>
<dbReference type="SMART" id="SM00116">
    <property type="entry name" value="CBS"/>
    <property type="match status" value="2"/>
</dbReference>
<dbReference type="GO" id="GO:0015095">
    <property type="term" value="F:magnesium ion transmembrane transporter activity"/>
    <property type="evidence" value="ECO:0007669"/>
    <property type="project" value="InterPro"/>
</dbReference>
<feature type="domain" description="Cyclic nucleotide-binding" evidence="2">
    <location>
        <begin position="10"/>
        <end position="111"/>
    </location>
</feature>